<dbReference type="GO" id="GO:0006935">
    <property type="term" value="P:chemotaxis"/>
    <property type="evidence" value="ECO:0007669"/>
    <property type="project" value="UniProtKB-KW"/>
</dbReference>
<reference evidence="12 13" key="1">
    <citation type="submission" date="2020-08" db="EMBL/GenBank/DDBJ databases">
        <title>Genomic Encyclopedia of Type Strains, Phase IV (KMG-IV): sequencing the most valuable type-strain genomes for metagenomic binning, comparative biology and taxonomic classification.</title>
        <authorList>
            <person name="Goeker M."/>
        </authorList>
    </citation>
    <scope>NUCLEOTIDE SEQUENCE [LARGE SCALE GENOMIC DNA]</scope>
    <source>
        <strain evidence="12 13">DSM 102189</strain>
    </source>
</reference>
<keyword evidence="12" id="KW-0966">Cell projection</keyword>
<feature type="compositionally biased region" description="Basic and acidic residues" evidence="11">
    <location>
        <begin position="1"/>
        <end position="11"/>
    </location>
</feature>
<evidence type="ECO:0000256" key="3">
    <source>
        <dbReference type="ARBA" id="ARBA00008281"/>
    </source>
</evidence>
<dbReference type="GO" id="GO:0071978">
    <property type="term" value="P:bacterial-type flagellum-dependent swarming motility"/>
    <property type="evidence" value="ECO:0007669"/>
    <property type="project" value="TreeGrafter"/>
</dbReference>
<evidence type="ECO:0000256" key="9">
    <source>
        <dbReference type="ARBA" id="ARBA00023136"/>
    </source>
</evidence>
<dbReference type="GO" id="GO:0009425">
    <property type="term" value="C:bacterial-type flagellum basal body"/>
    <property type="evidence" value="ECO:0007669"/>
    <property type="project" value="InterPro"/>
</dbReference>
<evidence type="ECO:0000313" key="13">
    <source>
        <dbReference type="Proteomes" id="UP000538147"/>
    </source>
</evidence>
<evidence type="ECO:0000256" key="11">
    <source>
        <dbReference type="SAM" id="MobiDB-lite"/>
    </source>
</evidence>
<dbReference type="Proteomes" id="UP000538147">
    <property type="component" value="Unassembled WGS sequence"/>
</dbReference>
<dbReference type="PANTHER" id="PTHR35091:SF2">
    <property type="entry name" value="FLAGELLAR PROTEIN FLIL"/>
    <property type="match status" value="1"/>
</dbReference>
<keyword evidence="13" id="KW-1185">Reference proteome</keyword>
<keyword evidence="6" id="KW-0812">Transmembrane</keyword>
<comment type="subcellular location">
    <subcellularLocation>
        <location evidence="10">Cell inner membrane</location>
    </subcellularLocation>
    <subcellularLocation>
        <location evidence="2">Cell membrane</location>
        <topology evidence="2">Single-pass membrane protein</topology>
    </subcellularLocation>
</comment>
<proteinExistence type="inferred from homology"/>
<dbReference type="Pfam" id="PF03748">
    <property type="entry name" value="FliL"/>
    <property type="match status" value="1"/>
</dbReference>
<evidence type="ECO:0000256" key="7">
    <source>
        <dbReference type="ARBA" id="ARBA00022779"/>
    </source>
</evidence>
<protein>
    <recommendedName>
        <fullName evidence="10">Flagellar protein FliL</fullName>
    </recommendedName>
</protein>
<sequence>MADAKPKDETPGKPPKARKGGMLKTLGLGLAFILAAGAAGLGATVGVLKFGSSYLPGKAAESGHAPSTASLVLPIEYVEIDTPFTSNLVDTGRYLQVRLSVGTTAGPAVVAAVTRHKPAIISAVLGVLGEATEADVADRAAKDAMRVKVREAINAVLRGRGVAGAVDEVFFTSLVIQ</sequence>
<keyword evidence="9 10" id="KW-0472">Membrane</keyword>
<evidence type="ECO:0000256" key="6">
    <source>
        <dbReference type="ARBA" id="ARBA00022692"/>
    </source>
</evidence>
<keyword evidence="5 10" id="KW-0145">Chemotaxis</keyword>
<dbReference type="EMBL" id="JACIIV010000003">
    <property type="protein sequence ID" value="MBB6226339.1"/>
    <property type="molecule type" value="Genomic_DNA"/>
</dbReference>
<dbReference type="PANTHER" id="PTHR35091">
    <property type="entry name" value="FLAGELLAR PROTEIN FLIL"/>
    <property type="match status" value="1"/>
</dbReference>
<comment type="similarity">
    <text evidence="3 10">Belongs to the FliL family.</text>
</comment>
<feature type="region of interest" description="Disordered" evidence="11">
    <location>
        <begin position="1"/>
        <end position="20"/>
    </location>
</feature>
<keyword evidence="8" id="KW-1133">Transmembrane helix</keyword>
<dbReference type="RefSeq" id="WP_184194856.1">
    <property type="nucleotide sequence ID" value="NZ_BMOX01000129.1"/>
</dbReference>
<evidence type="ECO:0000256" key="2">
    <source>
        <dbReference type="ARBA" id="ARBA00004162"/>
    </source>
</evidence>
<name>A0A841L0I7_9SPHN</name>
<comment type="caution">
    <text evidence="12">The sequence shown here is derived from an EMBL/GenBank/DDBJ whole genome shotgun (WGS) entry which is preliminary data.</text>
</comment>
<dbReference type="AlphaFoldDB" id="A0A841L0I7"/>
<evidence type="ECO:0000256" key="1">
    <source>
        <dbReference type="ARBA" id="ARBA00002254"/>
    </source>
</evidence>
<keyword evidence="7 10" id="KW-0283">Flagellar rotation</keyword>
<keyword evidence="4" id="KW-1003">Cell membrane</keyword>
<comment type="function">
    <text evidence="1 10">Controls the rotational direction of flagella during chemotaxis.</text>
</comment>
<organism evidence="12 13">
    <name type="scientific">Polymorphobacter multimanifer</name>
    <dbReference type="NCBI Taxonomy" id="1070431"/>
    <lineage>
        <taxon>Bacteria</taxon>
        <taxon>Pseudomonadati</taxon>
        <taxon>Pseudomonadota</taxon>
        <taxon>Alphaproteobacteria</taxon>
        <taxon>Sphingomonadales</taxon>
        <taxon>Sphingosinicellaceae</taxon>
        <taxon>Polymorphobacter</taxon>
    </lineage>
</organism>
<gene>
    <name evidence="12" type="ORF">FHS79_000493</name>
</gene>
<evidence type="ECO:0000256" key="10">
    <source>
        <dbReference type="RuleBase" id="RU364125"/>
    </source>
</evidence>
<dbReference type="GO" id="GO:0005886">
    <property type="term" value="C:plasma membrane"/>
    <property type="evidence" value="ECO:0007669"/>
    <property type="project" value="UniProtKB-SubCell"/>
</dbReference>
<dbReference type="InterPro" id="IPR005503">
    <property type="entry name" value="FliL"/>
</dbReference>
<evidence type="ECO:0000313" key="12">
    <source>
        <dbReference type="EMBL" id="MBB6226339.1"/>
    </source>
</evidence>
<evidence type="ECO:0000256" key="4">
    <source>
        <dbReference type="ARBA" id="ARBA00022475"/>
    </source>
</evidence>
<evidence type="ECO:0000256" key="5">
    <source>
        <dbReference type="ARBA" id="ARBA00022500"/>
    </source>
</evidence>
<evidence type="ECO:0000256" key="8">
    <source>
        <dbReference type="ARBA" id="ARBA00022989"/>
    </source>
</evidence>
<keyword evidence="12" id="KW-0282">Flagellum</keyword>
<keyword evidence="10" id="KW-0997">Cell inner membrane</keyword>
<accession>A0A841L0I7</accession>
<keyword evidence="12" id="KW-0969">Cilium</keyword>